<evidence type="ECO:0000313" key="2">
    <source>
        <dbReference type="EMBL" id="QGM44615.1"/>
    </source>
</evidence>
<protein>
    <submittedName>
        <fullName evidence="2">Helix-turn-helix transcriptional regulator</fullName>
    </submittedName>
</protein>
<dbReference type="SUPFAM" id="SSF55781">
    <property type="entry name" value="GAF domain-like"/>
    <property type="match status" value="1"/>
</dbReference>
<keyword evidence="3" id="KW-1185">Reference proteome</keyword>
<evidence type="ECO:0000259" key="1">
    <source>
        <dbReference type="SMART" id="SM00421"/>
    </source>
</evidence>
<dbReference type="InterPro" id="IPR016032">
    <property type="entry name" value="Sig_transdc_resp-reg_C-effctor"/>
</dbReference>
<gene>
    <name evidence="2" type="ORF">H2LOC_002320</name>
</gene>
<dbReference type="OrthoDB" id="7444822at2"/>
<proteinExistence type="predicted"/>
<name>A0A6B8KC58_9HYPH</name>
<dbReference type="Gene3D" id="1.10.10.10">
    <property type="entry name" value="Winged helix-like DNA-binding domain superfamily/Winged helix DNA-binding domain"/>
    <property type="match status" value="1"/>
</dbReference>
<dbReference type="InterPro" id="IPR036388">
    <property type="entry name" value="WH-like_DNA-bd_sf"/>
</dbReference>
<reference evidence="2 3" key="1">
    <citation type="submission" date="2019-11" db="EMBL/GenBank/DDBJ databases">
        <title>The genome sequence of Methylocystis heyeri.</title>
        <authorList>
            <person name="Oshkin I.Y."/>
            <person name="Miroshnikov K."/>
            <person name="Dedysh S.N."/>
        </authorList>
    </citation>
    <scope>NUCLEOTIDE SEQUENCE [LARGE SCALE GENOMIC DNA]</scope>
    <source>
        <strain evidence="2 3">H2</strain>
    </source>
</reference>
<dbReference type="RefSeq" id="WP_136494913.1">
    <property type="nucleotide sequence ID" value="NZ_CP046052.1"/>
</dbReference>
<dbReference type="Proteomes" id="UP000309061">
    <property type="component" value="Chromosome"/>
</dbReference>
<dbReference type="SMART" id="SM00421">
    <property type="entry name" value="HTH_LUXR"/>
    <property type="match status" value="1"/>
</dbReference>
<dbReference type="GO" id="GO:0003677">
    <property type="term" value="F:DNA binding"/>
    <property type="evidence" value="ECO:0007669"/>
    <property type="project" value="InterPro"/>
</dbReference>
<dbReference type="EMBL" id="CP046052">
    <property type="protein sequence ID" value="QGM44615.1"/>
    <property type="molecule type" value="Genomic_DNA"/>
</dbReference>
<dbReference type="GO" id="GO:0006355">
    <property type="term" value="P:regulation of DNA-templated transcription"/>
    <property type="evidence" value="ECO:0007669"/>
    <property type="project" value="InterPro"/>
</dbReference>
<dbReference type="AlphaFoldDB" id="A0A6B8KC58"/>
<organism evidence="2 3">
    <name type="scientific">Methylocystis heyeri</name>
    <dbReference type="NCBI Taxonomy" id="391905"/>
    <lineage>
        <taxon>Bacteria</taxon>
        <taxon>Pseudomonadati</taxon>
        <taxon>Pseudomonadota</taxon>
        <taxon>Alphaproteobacteria</taxon>
        <taxon>Hyphomicrobiales</taxon>
        <taxon>Methylocystaceae</taxon>
        <taxon>Methylocystis</taxon>
    </lineage>
</organism>
<evidence type="ECO:0000313" key="3">
    <source>
        <dbReference type="Proteomes" id="UP000309061"/>
    </source>
</evidence>
<accession>A0A6B8KC58</accession>
<dbReference type="Gene3D" id="3.30.450.20">
    <property type="entry name" value="PAS domain"/>
    <property type="match status" value="1"/>
</dbReference>
<dbReference type="KEGG" id="mhey:H2LOC_002320"/>
<dbReference type="SUPFAM" id="SSF46894">
    <property type="entry name" value="C-terminal effector domain of the bipartite response regulators"/>
    <property type="match status" value="1"/>
</dbReference>
<sequence>MAAGFGKANDLFVAAVEAIYGAAAQPSNWARALEAVADVFGDVGANLIWRRDDGSLGIIVSPSLLFCAEEWNKWQDADIRAQRVHDRSIAAQFDAVTDRHLVTAQEVEAHPFYTQFLIPNGLGWLASAPVSPDPAVVVWISVQRAKAKASFSDEELEILARLARHAEQSLRLSVRLFDAELSKVGMGEALARLGIGVFALDSLKRVVFANPAAERVVGKGLDIANGRLCAAAKHETTALKCEIDRVIHATPEQVDGAPKPVLIHREEHDRPLALYVLPVTAHGLDPAAAQFLTHARAIVLVIDPQADSPADPAVVRDILGLTLGEARVAALVGFGLTPRAAAEQLGIAEETARVVLKRVFAKAGVSRQSELSALLTKLVLR</sequence>
<feature type="domain" description="HTH luxR-type" evidence="1">
    <location>
        <begin position="318"/>
        <end position="375"/>
    </location>
</feature>
<dbReference type="InterPro" id="IPR000792">
    <property type="entry name" value="Tscrpt_reg_LuxR_C"/>
</dbReference>